<dbReference type="GeneID" id="27685717"/>
<name>A0A0L0HPZ4_SPIPD</name>
<proteinExistence type="predicted"/>
<dbReference type="InterPro" id="IPR059025">
    <property type="entry name" value="STB6_N"/>
</dbReference>
<feature type="compositionally biased region" description="Low complexity" evidence="1">
    <location>
        <begin position="680"/>
        <end position="700"/>
    </location>
</feature>
<evidence type="ECO:0000256" key="1">
    <source>
        <dbReference type="SAM" id="MobiDB-lite"/>
    </source>
</evidence>
<accession>A0A0L0HPZ4</accession>
<feature type="region of interest" description="Disordered" evidence="1">
    <location>
        <begin position="611"/>
        <end position="700"/>
    </location>
</feature>
<dbReference type="EMBL" id="KQ257452">
    <property type="protein sequence ID" value="KND03030.1"/>
    <property type="molecule type" value="Genomic_DNA"/>
</dbReference>
<dbReference type="AlphaFoldDB" id="A0A0L0HPZ4"/>
<gene>
    <name evidence="3" type="ORF">SPPG_02100</name>
</gene>
<feature type="domain" description="STB6-like N-terminal" evidence="2">
    <location>
        <begin position="4"/>
        <end position="145"/>
    </location>
</feature>
<evidence type="ECO:0000313" key="3">
    <source>
        <dbReference type="EMBL" id="KND03030.1"/>
    </source>
</evidence>
<feature type="compositionally biased region" description="Basic and acidic residues" evidence="1">
    <location>
        <begin position="613"/>
        <end position="635"/>
    </location>
</feature>
<dbReference type="Proteomes" id="UP000053201">
    <property type="component" value="Unassembled WGS sequence"/>
</dbReference>
<keyword evidence="4" id="KW-1185">Reference proteome</keyword>
<reference evidence="3 4" key="1">
    <citation type="submission" date="2009-08" db="EMBL/GenBank/DDBJ databases">
        <title>The Genome Sequence of Spizellomyces punctatus strain DAOM BR117.</title>
        <authorList>
            <consortium name="The Broad Institute Genome Sequencing Platform"/>
            <person name="Russ C."/>
            <person name="Cuomo C."/>
            <person name="Shea T."/>
            <person name="Young S.K."/>
            <person name="Zeng Q."/>
            <person name="Koehrsen M."/>
            <person name="Haas B."/>
            <person name="Borodovsky M."/>
            <person name="Guigo R."/>
            <person name="Alvarado L."/>
            <person name="Berlin A."/>
            <person name="Bochicchio J."/>
            <person name="Borenstein D."/>
            <person name="Chapman S."/>
            <person name="Chen Z."/>
            <person name="Engels R."/>
            <person name="Freedman E."/>
            <person name="Gellesch M."/>
            <person name="Goldberg J."/>
            <person name="Griggs A."/>
            <person name="Gujja S."/>
            <person name="Heiman D."/>
            <person name="Hepburn T."/>
            <person name="Howarth C."/>
            <person name="Jen D."/>
            <person name="Larson L."/>
            <person name="Lewis B."/>
            <person name="Mehta T."/>
            <person name="Park D."/>
            <person name="Pearson M."/>
            <person name="Roberts A."/>
            <person name="Saif S."/>
            <person name="Shenoy N."/>
            <person name="Sisk P."/>
            <person name="Stolte C."/>
            <person name="Sykes S."/>
            <person name="Thomson T."/>
            <person name="Walk T."/>
            <person name="White J."/>
            <person name="Yandava C."/>
            <person name="Burger G."/>
            <person name="Gray M.W."/>
            <person name="Holland P.W.H."/>
            <person name="King N."/>
            <person name="Lang F.B.F."/>
            <person name="Roger A.J."/>
            <person name="Ruiz-Trillo I."/>
            <person name="Lander E."/>
            <person name="Nusbaum C."/>
        </authorList>
    </citation>
    <scope>NUCLEOTIDE SEQUENCE [LARGE SCALE GENOMIC DNA]</scope>
    <source>
        <strain evidence="3 4">DAOM BR117</strain>
    </source>
</reference>
<dbReference type="VEuPathDB" id="FungiDB:SPPG_02100"/>
<dbReference type="PANTHER" id="PTHR31011:SF2">
    <property type="entry name" value="PROTEIN STB2-RELATED"/>
    <property type="match status" value="1"/>
</dbReference>
<dbReference type="PANTHER" id="PTHR31011">
    <property type="entry name" value="PROTEIN STB2-RELATED"/>
    <property type="match status" value="1"/>
</dbReference>
<dbReference type="InParanoid" id="A0A0L0HPZ4"/>
<dbReference type="GO" id="GO:0070822">
    <property type="term" value="C:Sin3-type complex"/>
    <property type="evidence" value="ECO:0007669"/>
    <property type="project" value="TreeGrafter"/>
</dbReference>
<feature type="region of interest" description="Disordered" evidence="1">
    <location>
        <begin position="335"/>
        <end position="358"/>
    </location>
</feature>
<feature type="compositionally biased region" description="Polar residues" evidence="1">
    <location>
        <begin position="435"/>
        <end position="451"/>
    </location>
</feature>
<sequence>MSRHFLSGERQTLTHLSQSGSNITVFNNCLALSGYQLYVNVDWVVNRGRIFNTFAVYTGRTEHVALFAVAEFSGDVGEEYDVKIQKAFAQLEVDRLQMRETGFGVVMVGNPEWFSKASSPCIPVPDGDYDAHLATLVLNINLRRFGCGERSLLSFRPPSQAVCEKFYRITGTQQSPQLPFDQCVLTVGRMVQQALVLLALLNAEYADGLMCNSTSAALKQFYNEFGPFNDVEIEPGNWCDPPLVTVVLRTVEGLKQKLGALGYAVKMGNELNGLARQIKHFQKSQGLRVTHVFDRKTINRIETLYVRVPAQAQAVAAVSSTVNVLRSKIEDITGFPTASHRRGDDSDGQGPIAGPGSNEHDLEYFLNSWIRVAKRTEKQQSRKKEKRTDNMNLTVPTAPSPNAQTPSPRMAGTSPISPTVATLPQPALPLRTDPLSATSTAPAPVNSSISAQPPPPGLPIDDLDEENQQHPKFRATPARMLRGLKDSTSRTLGGIVEKSKLVTKGMKQLAHTVKEAGGIHDEGVDGEADVSANAPESGNATRQVSTVIPSTQGHDVDVHDEARDLVENIVERSRPPVALTPADGLSGGKRASIHRRALSLDSVRRTEMNILEKLSKKRDGTTSRSGERTLGRHSIDFGSRATDLNDLAAPPLPPTSLSLRRRGTIEGAPSDRSRGGGESSAGVSPAVSPSPIAAPSSPISTSPIPPLSLALHPRLISQRAALIRRLHHLSHALGDTIPPLLKTLTTNTSYLSTHTETHITQTAALKSSITELQNRQKALVEKVEQVENEVLRVRYAVGVLEERVGEAEEAVLGFLGRLSGVEGWWRKKGGSARQKKDG</sequence>
<dbReference type="Pfam" id="PF25995">
    <property type="entry name" value="STB6_N"/>
    <property type="match status" value="1"/>
</dbReference>
<evidence type="ECO:0000259" key="2">
    <source>
        <dbReference type="Pfam" id="PF25995"/>
    </source>
</evidence>
<dbReference type="eggNOG" id="ENOG502QT8Q">
    <property type="taxonomic scope" value="Eukaryota"/>
</dbReference>
<dbReference type="RefSeq" id="XP_016611069.1">
    <property type="nucleotide sequence ID" value="XM_016750401.1"/>
</dbReference>
<dbReference type="InterPro" id="IPR038919">
    <property type="entry name" value="STB2/STB2"/>
</dbReference>
<organism evidence="3 4">
    <name type="scientific">Spizellomyces punctatus (strain DAOM BR117)</name>
    <dbReference type="NCBI Taxonomy" id="645134"/>
    <lineage>
        <taxon>Eukaryota</taxon>
        <taxon>Fungi</taxon>
        <taxon>Fungi incertae sedis</taxon>
        <taxon>Chytridiomycota</taxon>
        <taxon>Chytridiomycota incertae sedis</taxon>
        <taxon>Chytridiomycetes</taxon>
        <taxon>Spizellomycetales</taxon>
        <taxon>Spizellomycetaceae</taxon>
        <taxon>Spizellomyces</taxon>
    </lineage>
</organism>
<dbReference type="STRING" id="645134.A0A0L0HPZ4"/>
<feature type="compositionally biased region" description="Polar residues" evidence="1">
    <location>
        <begin position="390"/>
        <end position="407"/>
    </location>
</feature>
<feature type="region of interest" description="Disordered" evidence="1">
    <location>
        <begin position="519"/>
        <end position="542"/>
    </location>
</feature>
<evidence type="ECO:0000313" key="4">
    <source>
        <dbReference type="Proteomes" id="UP000053201"/>
    </source>
</evidence>
<protein>
    <recommendedName>
        <fullName evidence="2">STB6-like N-terminal domain-containing protein</fullName>
    </recommendedName>
</protein>
<feature type="compositionally biased region" description="Basic and acidic residues" evidence="1">
    <location>
        <begin position="375"/>
        <end position="389"/>
    </location>
</feature>
<dbReference type="OrthoDB" id="19806at2759"/>
<feature type="region of interest" description="Disordered" evidence="1">
    <location>
        <begin position="375"/>
        <end position="465"/>
    </location>
</feature>